<evidence type="ECO:0000313" key="1">
    <source>
        <dbReference type="EMBL" id="KAK2024004.1"/>
    </source>
</evidence>
<gene>
    <name evidence="1" type="ORF">LX32DRAFT_119599</name>
</gene>
<sequence length="105" mass="11915">MGSCCRSGMIQSEKCTGESQNLTRSGASHRIERVSFCRRRTLSDCVCDVAFVATTLVAFATCRIHTSRDAFYEHSQNTRVCRYLIRTFRTPMESITEVKAVDHDI</sequence>
<keyword evidence="2" id="KW-1185">Reference proteome</keyword>
<dbReference type="AlphaFoldDB" id="A0AAD9H9R1"/>
<evidence type="ECO:0000313" key="2">
    <source>
        <dbReference type="Proteomes" id="UP001232148"/>
    </source>
</evidence>
<dbReference type="Proteomes" id="UP001232148">
    <property type="component" value="Unassembled WGS sequence"/>
</dbReference>
<reference evidence="1" key="1">
    <citation type="submission" date="2021-06" db="EMBL/GenBank/DDBJ databases">
        <title>Comparative genomics, transcriptomics and evolutionary studies reveal genomic signatures of adaptation to plant cell wall in hemibiotrophic fungi.</title>
        <authorList>
            <consortium name="DOE Joint Genome Institute"/>
            <person name="Baroncelli R."/>
            <person name="Diaz J.F."/>
            <person name="Benocci T."/>
            <person name="Peng M."/>
            <person name="Battaglia E."/>
            <person name="Haridas S."/>
            <person name="Andreopoulos W."/>
            <person name="Labutti K."/>
            <person name="Pangilinan J."/>
            <person name="Floch G.L."/>
            <person name="Makela M.R."/>
            <person name="Henrissat B."/>
            <person name="Grigoriev I.V."/>
            <person name="Crouch J.A."/>
            <person name="De Vries R.P."/>
            <person name="Sukno S.A."/>
            <person name="Thon M.R."/>
        </authorList>
    </citation>
    <scope>NUCLEOTIDE SEQUENCE</scope>
    <source>
        <strain evidence="1">MAFF235873</strain>
    </source>
</reference>
<proteinExistence type="predicted"/>
<accession>A0AAD9H9R1</accession>
<organism evidence="1 2">
    <name type="scientific">Colletotrichum zoysiae</name>
    <dbReference type="NCBI Taxonomy" id="1216348"/>
    <lineage>
        <taxon>Eukaryota</taxon>
        <taxon>Fungi</taxon>
        <taxon>Dikarya</taxon>
        <taxon>Ascomycota</taxon>
        <taxon>Pezizomycotina</taxon>
        <taxon>Sordariomycetes</taxon>
        <taxon>Hypocreomycetidae</taxon>
        <taxon>Glomerellales</taxon>
        <taxon>Glomerellaceae</taxon>
        <taxon>Colletotrichum</taxon>
        <taxon>Colletotrichum graminicola species complex</taxon>
    </lineage>
</organism>
<name>A0AAD9H9R1_9PEZI</name>
<dbReference type="EMBL" id="MU842978">
    <property type="protein sequence ID" value="KAK2024004.1"/>
    <property type="molecule type" value="Genomic_DNA"/>
</dbReference>
<protein>
    <submittedName>
        <fullName evidence="1">Uncharacterized protein</fullName>
    </submittedName>
</protein>
<comment type="caution">
    <text evidence="1">The sequence shown here is derived from an EMBL/GenBank/DDBJ whole genome shotgun (WGS) entry which is preliminary data.</text>
</comment>